<feature type="region of interest" description="Disordered" evidence="1">
    <location>
        <begin position="928"/>
        <end position="964"/>
    </location>
</feature>
<feature type="compositionally biased region" description="Polar residues" evidence="1">
    <location>
        <begin position="563"/>
        <end position="604"/>
    </location>
</feature>
<feature type="region of interest" description="Disordered" evidence="1">
    <location>
        <begin position="1250"/>
        <end position="1307"/>
    </location>
</feature>
<protein>
    <submittedName>
        <fullName evidence="3">Uncharacterized protein</fullName>
    </submittedName>
</protein>
<evidence type="ECO:0000256" key="1">
    <source>
        <dbReference type="SAM" id="MobiDB-lite"/>
    </source>
</evidence>
<feature type="compositionally biased region" description="Polar residues" evidence="1">
    <location>
        <begin position="734"/>
        <end position="752"/>
    </location>
</feature>
<feature type="compositionally biased region" description="Polar residues" evidence="1">
    <location>
        <begin position="512"/>
        <end position="526"/>
    </location>
</feature>
<accession>A0AAN6L558</accession>
<evidence type="ECO:0000256" key="2">
    <source>
        <dbReference type="SAM" id="Phobius"/>
    </source>
</evidence>
<gene>
    <name evidence="3" type="ORF">LTR91_000073</name>
</gene>
<feature type="region of interest" description="Disordered" evidence="1">
    <location>
        <begin position="304"/>
        <end position="339"/>
    </location>
</feature>
<feature type="region of interest" description="Disordered" evidence="1">
    <location>
        <begin position="512"/>
        <end position="632"/>
    </location>
</feature>
<name>A0AAN6L558_9PEZI</name>
<feature type="region of interest" description="Disordered" evidence="1">
    <location>
        <begin position="730"/>
        <end position="787"/>
    </location>
</feature>
<feature type="compositionally biased region" description="Polar residues" evidence="1">
    <location>
        <begin position="316"/>
        <end position="325"/>
    </location>
</feature>
<organism evidence="3 4">
    <name type="scientific">Friedmanniomyces endolithicus</name>
    <dbReference type="NCBI Taxonomy" id="329885"/>
    <lineage>
        <taxon>Eukaryota</taxon>
        <taxon>Fungi</taxon>
        <taxon>Dikarya</taxon>
        <taxon>Ascomycota</taxon>
        <taxon>Pezizomycotina</taxon>
        <taxon>Dothideomycetes</taxon>
        <taxon>Dothideomycetidae</taxon>
        <taxon>Mycosphaerellales</taxon>
        <taxon>Teratosphaeriaceae</taxon>
        <taxon>Friedmanniomyces</taxon>
    </lineage>
</organism>
<dbReference type="EMBL" id="JAUJLE010000001">
    <property type="protein sequence ID" value="KAK1016055.1"/>
    <property type="molecule type" value="Genomic_DNA"/>
</dbReference>
<feature type="compositionally biased region" description="Low complexity" evidence="1">
    <location>
        <begin position="932"/>
        <end position="944"/>
    </location>
</feature>
<comment type="caution">
    <text evidence="3">The sequence shown here is derived from an EMBL/GenBank/DDBJ whole genome shotgun (WGS) entry which is preliminary data.</text>
</comment>
<feature type="compositionally biased region" description="Basic residues" evidence="1">
    <location>
        <begin position="622"/>
        <end position="632"/>
    </location>
</feature>
<feature type="compositionally biased region" description="Polar residues" evidence="1">
    <location>
        <begin position="761"/>
        <end position="772"/>
    </location>
</feature>
<feature type="transmembrane region" description="Helical" evidence="2">
    <location>
        <begin position="81"/>
        <end position="105"/>
    </location>
</feature>
<keyword evidence="2" id="KW-1133">Transmembrane helix</keyword>
<proteinExistence type="predicted"/>
<sequence>MARRPVGSESTNSRGLCASMHSRGPSAKQLAESDEIPIEDVIRLQHNAPIHVRDPGAAGSDQSSADAVDGAANTQAASTTMYIGIGAGVGGAILIAIIILTAQILRKRAQHRRAVKELEQQSVPATFSSGQEVREVPRPASIARCGTLNPLHSKAGWGALSSDETIHESDQMTKKGLWKRNSVSLPKRIRQRAIPLKRLKHLSAIIESPRSRVANPPSPTVHEVSTGTPTETTILGKRKTVLLHPPKEADEDVFVMPGSPKPHVLPSFAIRSPGMYGAAIANDARPSKTPRSISVGALQIPVPDGAVFGHTKRQGSRPQMHTRSISLGAPQNRPPPGPVPPVPSMVLLERQDSDDSRNRLGMCISRGVSCSSQESASSSVLVTTLIRERHEQAQPIGSPSVEDVVADDDSAQLKTVSNRQWQSPRTRHADHSNEINLIGNATGSSTRPGHQHHPSIRSNAARYSTSSHHRLSTTSTVSSFSETNITMSNRLSIPQIGTADRVSISRVSSYGSLRNAEGSHTSSITGAVQKIVTTPRKPNRTSSVSAAGSPAERRKTSVLREISGNSQAANGNLQLTPSRQASDSTVQTTWSGRSSNGNPFQWDQQLPLAKPSALKGSPTSKGSRKGNGHRRQNCVRISTLQPQILGPPARPSRPTSPVNIMLGIQEEEGADGEEARSEAGMSFVRHEKLPRQSSASSLATNLKVKPVRVSLTPSSPTLSMWTTAYQEQQQHQQYLPSQPSDSQLSVSASPVCTRTGRPQVASRQSSDRSSGGYSIPRFPSPSRATVGGVQWQQPIPEFYLSRPSTDGPEEEEVSSPFIRSRPLHKIDHDVEASTMFSSSPPLPISKEEAYVPDWPILAVPARNAVANGVEYDPASPLWAVGIDATATSNTSKHVDHDHSSPSFFPFALHNDVAAPPLQALHYHDDAEHISPRTRSGSRPTSTASLTSYGGDLPDTPPCSPKTRPAEFNEQYFTKQDSAQSPSYVVRSVRPGRLTAAEKLTSANASAIMATIPEVPPTVGFRSAVPILAPPSENEAANTTPIARRQRSCSTAHPAAARSPSDIPQPLHIKQPSQSLSPQGPRTEPAKSVLKHAMALRRMNSEIDQTRNLSENRASRRYVRLGREASPLLPWIGPPDFGDGASDSCNDLFDFDFGEMVLDVGAGAAKEDGSGSRGKSALDDIDMASLDRRLDGALAGFEPGAPSSSPPVLDSQRFSVWEDGELFWQKQPRFSFTASSSPLLGDMDVTPVKKSSAGVWEREQGAMTPVQRLRMPDPLAGGGVGFEDDGERPSSILKTPRSLYDSEGFLRS</sequence>
<keyword evidence="2" id="KW-0812">Transmembrane</keyword>
<evidence type="ECO:0000313" key="4">
    <source>
        <dbReference type="Proteomes" id="UP001175353"/>
    </source>
</evidence>
<feature type="region of interest" description="Disordered" evidence="1">
    <location>
        <begin position="437"/>
        <end position="470"/>
    </location>
</feature>
<dbReference type="Proteomes" id="UP001175353">
    <property type="component" value="Unassembled WGS sequence"/>
</dbReference>
<feature type="compositionally biased region" description="Polar residues" evidence="1">
    <location>
        <begin position="1070"/>
        <end position="1079"/>
    </location>
</feature>
<reference evidence="3" key="1">
    <citation type="submission" date="2023-06" db="EMBL/GenBank/DDBJ databases">
        <title>Black Yeasts Isolated from many extreme environments.</title>
        <authorList>
            <person name="Coleine C."/>
            <person name="Stajich J.E."/>
            <person name="Selbmann L."/>
        </authorList>
    </citation>
    <scope>NUCLEOTIDE SEQUENCE</scope>
    <source>
        <strain evidence="3">CCFEE 5200</strain>
    </source>
</reference>
<feature type="region of interest" description="Disordered" evidence="1">
    <location>
        <begin position="1"/>
        <end position="32"/>
    </location>
</feature>
<keyword evidence="2" id="KW-0472">Membrane</keyword>
<keyword evidence="4" id="KW-1185">Reference proteome</keyword>
<feature type="compositionally biased region" description="Polar residues" evidence="1">
    <location>
        <begin position="439"/>
        <end position="448"/>
    </location>
</feature>
<evidence type="ECO:0000313" key="3">
    <source>
        <dbReference type="EMBL" id="KAK1016055.1"/>
    </source>
</evidence>
<feature type="region of interest" description="Disordered" evidence="1">
    <location>
        <begin position="1030"/>
        <end position="1085"/>
    </location>
</feature>